<evidence type="ECO:0000256" key="5">
    <source>
        <dbReference type="ARBA" id="ARBA00023288"/>
    </source>
</evidence>
<evidence type="ECO:0000313" key="7">
    <source>
        <dbReference type="EMBL" id="QJE03282.1"/>
    </source>
</evidence>
<dbReference type="Proteomes" id="UP000502415">
    <property type="component" value="Chromosome"/>
</dbReference>
<comment type="subcellular location">
    <subcellularLocation>
        <location evidence="6">Cell outer membrane</location>
        <topology evidence="6">Lipid-anchor</topology>
    </subcellularLocation>
</comment>
<dbReference type="HAMAP" id="MF_01186">
    <property type="entry name" value="LPS_assembly_LptE"/>
    <property type="match status" value="1"/>
</dbReference>
<dbReference type="GO" id="GO:0001530">
    <property type="term" value="F:lipopolysaccharide binding"/>
    <property type="evidence" value="ECO:0007669"/>
    <property type="project" value="TreeGrafter"/>
</dbReference>
<evidence type="ECO:0000256" key="3">
    <source>
        <dbReference type="ARBA" id="ARBA00023139"/>
    </source>
</evidence>
<accession>A0A7Z2ZWM1</accession>
<evidence type="ECO:0000313" key="8">
    <source>
        <dbReference type="Proteomes" id="UP000502415"/>
    </source>
</evidence>
<dbReference type="PANTHER" id="PTHR38098">
    <property type="entry name" value="LPS-ASSEMBLY LIPOPROTEIN LPTE"/>
    <property type="match status" value="1"/>
</dbReference>
<evidence type="ECO:0000256" key="1">
    <source>
        <dbReference type="ARBA" id="ARBA00022729"/>
    </source>
</evidence>
<proteinExistence type="inferred from homology"/>
<name>A0A7Z2ZWM1_9BURK</name>
<dbReference type="Pfam" id="PF04390">
    <property type="entry name" value="LptE"/>
    <property type="match status" value="1"/>
</dbReference>
<dbReference type="PANTHER" id="PTHR38098:SF1">
    <property type="entry name" value="LPS-ASSEMBLY LIPOPROTEIN LPTE"/>
    <property type="match status" value="1"/>
</dbReference>
<gene>
    <name evidence="6" type="primary">lptE</name>
    <name evidence="7" type="ORF">HH212_10325</name>
</gene>
<dbReference type="GO" id="GO:0043165">
    <property type="term" value="P:Gram-negative-bacterium-type cell outer membrane assembly"/>
    <property type="evidence" value="ECO:0007669"/>
    <property type="project" value="UniProtKB-UniRule"/>
</dbReference>
<dbReference type="GO" id="GO:0009279">
    <property type="term" value="C:cell outer membrane"/>
    <property type="evidence" value="ECO:0007669"/>
    <property type="project" value="UniProtKB-SubCell"/>
</dbReference>
<keyword evidence="1 6" id="KW-0732">Signal</keyword>
<dbReference type="EMBL" id="CP051685">
    <property type="protein sequence ID" value="QJE03282.1"/>
    <property type="molecule type" value="Genomic_DNA"/>
</dbReference>
<comment type="subunit">
    <text evidence="6">Component of the lipopolysaccharide transport and assembly complex. Interacts with LptD.</text>
</comment>
<keyword evidence="4 6" id="KW-0998">Cell outer membrane</keyword>
<evidence type="ECO:0000256" key="4">
    <source>
        <dbReference type="ARBA" id="ARBA00023237"/>
    </source>
</evidence>
<dbReference type="AlphaFoldDB" id="A0A7Z2ZWM1"/>
<protein>
    <recommendedName>
        <fullName evidence="6">LPS-assembly lipoprotein LptE</fullName>
    </recommendedName>
</protein>
<keyword evidence="3 6" id="KW-0564">Palmitate</keyword>
<organism evidence="7 8">
    <name type="scientific">Massilia forsythiae</name>
    <dbReference type="NCBI Taxonomy" id="2728020"/>
    <lineage>
        <taxon>Bacteria</taxon>
        <taxon>Pseudomonadati</taxon>
        <taxon>Pseudomonadota</taxon>
        <taxon>Betaproteobacteria</taxon>
        <taxon>Burkholderiales</taxon>
        <taxon>Oxalobacteraceae</taxon>
        <taxon>Telluria group</taxon>
        <taxon>Massilia</taxon>
    </lineage>
</organism>
<dbReference type="KEGG" id="mfy:HH212_10325"/>
<keyword evidence="8" id="KW-1185">Reference proteome</keyword>
<dbReference type="Gene3D" id="3.30.160.150">
    <property type="entry name" value="Lipoprotein like domain"/>
    <property type="match status" value="1"/>
</dbReference>
<dbReference type="GO" id="GO:0015920">
    <property type="term" value="P:lipopolysaccharide transport"/>
    <property type="evidence" value="ECO:0007669"/>
    <property type="project" value="TreeGrafter"/>
</dbReference>
<dbReference type="GO" id="GO:1990351">
    <property type="term" value="C:transporter complex"/>
    <property type="evidence" value="ECO:0007669"/>
    <property type="project" value="TreeGrafter"/>
</dbReference>
<evidence type="ECO:0000256" key="2">
    <source>
        <dbReference type="ARBA" id="ARBA00023136"/>
    </source>
</evidence>
<dbReference type="InterPro" id="IPR007485">
    <property type="entry name" value="LPS_assembly_LptE"/>
</dbReference>
<dbReference type="PROSITE" id="PS51257">
    <property type="entry name" value="PROKAR_LIPOPROTEIN"/>
    <property type="match status" value="1"/>
</dbReference>
<comment type="function">
    <text evidence="6">Together with LptD, is involved in the assembly of lipopolysaccharide (LPS) at the surface of the outer membrane. Required for the proper assembly of LptD. Binds LPS and may serve as the LPS recognition site at the outer membrane.</text>
</comment>
<keyword evidence="5 6" id="KW-0449">Lipoprotein</keyword>
<reference evidence="7 8" key="1">
    <citation type="submission" date="2020-04" db="EMBL/GenBank/DDBJ databases">
        <title>Genome sequencing of novel species.</title>
        <authorList>
            <person name="Heo J."/>
            <person name="Kim S.-J."/>
            <person name="Kim J.-S."/>
            <person name="Hong S.-B."/>
            <person name="Kwon S.-W."/>
        </authorList>
    </citation>
    <scope>NUCLEOTIDE SEQUENCE [LARGE SCALE GENOMIC DNA]</scope>
    <source>
        <strain evidence="7 8">GN2-R2</strain>
    </source>
</reference>
<evidence type="ECO:0000256" key="6">
    <source>
        <dbReference type="HAMAP-Rule" id="MF_01186"/>
    </source>
</evidence>
<sequence length="166" mass="18067">MVRAAVAALLVAGSLSGCGFQLRGANGTYTLPFKSIYVGLPDNSALGTELRRNLRAGDQVAIADKAEGADAQLVVLSETRGKSILSLNSLGRVREYLLTYTLRFTVRDAKGAELLPATEISLRRNMAFDETQVLAKESEEALLYRDMQADLVQQIIRRLAAIKPAR</sequence>
<comment type="similarity">
    <text evidence="6">Belongs to the LptE lipoprotein family.</text>
</comment>
<keyword evidence="2 6" id="KW-0472">Membrane</keyword>